<reference evidence="2 3" key="1">
    <citation type="journal article" date="2014" name="Science">
        <title>Plant genetics. Early allopolyploid evolution in the post-Neolithic Brassica napus oilseed genome.</title>
        <authorList>
            <person name="Chalhoub B."/>
            <person name="Denoeud F."/>
            <person name="Liu S."/>
            <person name="Parkin I.A."/>
            <person name="Tang H."/>
            <person name="Wang X."/>
            <person name="Chiquet J."/>
            <person name="Belcram H."/>
            <person name="Tong C."/>
            <person name="Samans B."/>
            <person name="Correa M."/>
            <person name="Da Silva C."/>
            <person name="Just J."/>
            <person name="Falentin C."/>
            <person name="Koh C.S."/>
            <person name="Le Clainche I."/>
            <person name="Bernard M."/>
            <person name="Bento P."/>
            <person name="Noel B."/>
            <person name="Labadie K."/>
            <person name="Alberti A."/>
            <person name="Charles M."/>
            <person name="Arnaud D."/>
            <person name="Guo H."/>
            <person name="Daviaud C."/>
            <person name="Alamery S."/>
            <person name="Jabbari K."/>
            <person name="Zhao M."/>
            <person name="Edger P.P."/>
            <person name="Chelaifa H."/>
            <person name="Tack D."/>
            <person name="Lassalle G."/>
            <person name="Mestiri I."/>
            <person name="Schnel N."/>
            <person name="Le Paslier M.C."/>
            <person name="Fan G."/>
            <person name="Renault V."/>
            <person name="Bayer P.E."/>
            <person name="Golicz A.A."/>
            <person name="Manoli S."/>
            <person name="Lee T.H."/>
            <person name="Thi V.H."/>
            <person name="Chalabi S."/>
            <person name="Hu Q."/>
            <person name="Fan C."/>
            <person name="Tollenaere R."/>
            <person name="Lu Y."/>
            <person name="Battail C."/>
            <person name="Shen J."/>
            <person name="Sidebottom C.H."/>
            <person name="Wang X."/>
            <person name="Canaguier A."/>
            <person name="Chauveau A."/>
            <person name="Berard A."/>
            <person name="Deniot G."/>
            <person name="Guan M."/>
            <person name="Liu Z."/>
            <person name="Sun F."/>
            <person name="Lim Y.P."/>
            <person name="Lyons E."/>
            <person name="Town C.D."/>
            <person name="Bancroft I."/>
            <person name="Wang X."/>
            <person name="Meng J."/>
            <person name="Ma J."/>
            <person name="Pires J.C."/>
            <person name="King G.J."/>
            <person name="Brunel D."/>
            <person name="Delourme R."/>
            <person name="Renard M."/>
            <person name="Aury J.M."/>
            <person name="Adams K.L."/>
            <person name="Batley J."/>
            <person name="Snowdon R.J."/>
            <person name="Tost J."/>
            <person name="Edwards D."/>
            <person name="Zhou Y."/>
            <person name="Hua W."/>
            <person name="Sharpe A.G."/>
            <person name="Paterson A.H."/>
            <person name="Guan C."/>
            <person name="Wincker P."/>
        </authorList>
    </citation>
    <scope>NUCLEOTIDE SEQUENCE [LARGE SCALE GENOMIC DNA]</scope>
    <source>
        <strain evidence="3">cv. Darmor-bzh</strain>
    </source>
</reference>
<dbReference type="AlphaFoldDB" id="A0A078GXY9"/>
<keyword evidence="3" id="KW-1185">Reference proteome</keyword>
<dbReference type="EMBL" id="LK032253">
    <property type="protein sequence ID" value="CDY30371.1"/>
    <property type="molecule type" value="Genomic_DNA"/>
</dbReference>
<evidence type="ECO:0000313" key="2">
    <source>
        <dbReference type="EMBL" id="CDY30371.1"/>
    </source>
</evidence>
<evidence type="ECO:0000313" key="3">
    <source>
        <dbReference type="Proteomes" id="UP000028999"/>
    </source>
</evidence>
<name>A0A078GXY9_BRANA</name>
<evidence type="ECO:0000256" key="1">
    <source>
        <dbReference type="SAM" id="MobiDB-lite"/>
    </source>
</evidence>
<gene>
    <name evidence="2" type="primary">BnaA04g24720D</name>
    <name evidence="2" type="ORF">GSBRNA2T00045060001</name>
</gene>
<sequence length="46" mass="5084">MVRIESIPRRGRRTYEGRMCVYSSETGGHGLSSNFAPPLLSSARSL</sequence>
<feature type="region of interest" description="Disordered" evidence="1">
    <location>
        <begin position="27"/>
        <end position="46"/>
    </location>
</feature>
<dbReference type="Proteomes" id="UP000028999">
    <property type="component" value="Unassembled WGS sequence"/>
</dbReference>
<dbReference type="Gramene" id="CDY30371">
    <property type="protein sequence ID" value="CDY30371"/>
    <property type="gene ID" value="GSBRNA2T00045060001"/>
</dbReference>
<proteinExistence type="predicted"/>
<organism evidence="2 3">
    <name type="scientific">Brassica napus</name>
    <name type="common">Rape</name>
    <dbReference type="NCBI Taxonomy" id="3708"/>
    <lineage>
        <taxon>Eukaryota</taxon>
        <taxon>Viridiplantae</taxon>
        <taxon>Streptophyta</taxon>
        <taxon>Embryophyta</taxon>
        <taxon>Tracheophyta</taxon>
        <taxon>Spermatophyta</taxon>
        <taxon>Magnoliopsida</taxon>
        <taxon>eudicotyledons</taxon>
        <taxon>Gunneridae</taxon>
        <taxon>Pentapetalae</taxon>
        <taxon>rosids</taxon>
        <taxon>malvids</taxon>
        <taxon>Brassicales</taxon>
        <taxon>Brassicaceae</taxon>
        <taxon>Brassiceae</taxon>
        <taxon>Brassica</taxon>
    </lineage>
</organism>
<accession>A0A078GXY9</accession>
<protein>
    <submittedName>
        <fullName evidence="2">BnaA04g24720D protein</fullName>
    </submittedName>
</protein>
<dbReference type="PaxDb" id="3708-A0A078GXY9"/>